<feature type="region of interest" description="Disordered" evidence="6">
    <location>
        <begin position="359"/>
        <end position="440"/>
    </location>
</feature>
<evidence type="ECO:0000256" key="1">
    <source>
        <dbReference type="ARBA" id="ARBA00004613"/>
    </source>
</evidence>
<dbReference type="SMART" id="SM01187">
    <property type="entry name" value="Elicitin"/>
    <property type="match status" value="3"/>
</dbReference>
<comment type="similarity">
    <text evidence="2">Belongs to the elicitin family.</text>
</comment>
<dbReference type="Proteomes" id="UP000198211">
    <property type="component" value="Unassembled WGS sequence"/>
</dbReference>
<evidence type="ECO:0000256" key="6">
    <source>
        <dbReference type="SAM" id="MobiDB-lite"/>
    </source>
</evidence>
<dbReference type="SUPFAM" id="SSF48647">
    <property type="entry name" value="Fungal elicitin"/>
    <property type="match status" value="3"/>
</dbReference>
<dbReference type="InterPro" id="IPR036470">
    <property type="entry name" value="Elicitin_sf"/>
</dbReference>
<keyword evidence="3" id="KW-0964">Secreted</keyword>
<keyword evidence="5" id="KW-1015">Disulfide bond</keyword>
<dbReference type="PRINTS" id="PR01217">
    <property type="entry name" value="PRICHEXTENSN"/>
</dbReference>
<feature type="chain" id="PRO_5012668911" evidence="7">
    <location>
        <begin position="20"/>
        <end position="440"/>
    </location>
</feature>
<feature type="compositionally biased region" description="Low complexity" evidence="6">
    <location>
        <begin position="359"/>
        <end position="408"/>
    </location>
</feature>
<evidence type="ECO:0000256" key="7">
    <source>
        <dbReference type="SAM" id="SignalP"/>
    </source>
</evidence>
<dbReference type="Gene3D" id="1.10.239.10">
    <property type="entry name" value="Elicitin domain"/>
    <property type="match status" value="3"/>
</dbReference>
<feature type="region of interest" description="Disordered" evidence="6">
    <location>
        <begin position="108"/>
        <end position="139"/>
    </location>
</feature>
<dbReference type="InterPro" id="IPR002200">
    <property type="entry name" value="Elicitin"/>
</dbReference>
<evidence type="ECO:0000256" key="3">
    <source>
        <dbReference type="ARBA" id="ARBA00022525"/>
    </source>
</evidence>
<dbReference type="GO" id="GO:0052040">
    <property type="term" value="P:symbiont-mediated perturbation of host programmed cell death"/>
    <property type="evidence" value="ECO:0007669"/>
    <property type="project" value="UniProtKB-KW"/>
</dbReference>
<keyword evidence="4" id="KW-0928">Hypersensitive response elicitation</keyword>
<sequence length="440" mass="44843">MKFLLIGAVAAALVQTTSADSCAIATLAKILTNQYIDQCATDSGYVFTSGAQPTPAQVAGMCASDACHSLLADVQAMGLTECTLPIGTGIYLFADLIDYVSDQCAADTPQPTTAAPEPTTTAPTPVPTTAAPTPTATPAPTTALASCTSAQLRYLLTSSYEAQCVTDTGYPFTAPYSPTDAQVAAMYAQVTALCASESCVNLFAYVSSMVTTDCRIPVGGKILLLADLVDYVSDQCVAETPSPTTENPAPTTAAPTPEPSTATPVPTATTAPVATCATKVISSLLTDPYIDQCADDSGYAFTSGIQPTPEEVAGMCGSTACANLLADVEALGLSECILPIGNKIYLFRDLVDYVADQCSGSTTPSPETPGTTAPSSEPPITESPGTESPGTESPTPSSDSPGTPIPGTDSPITAAPGTEPPTTSTPTETPEPTTPNHDWC</sequence>
<evidence type="ECO:0000256" key="4">
    <source>
        <dbReference type="ARBA" id="ARBA00022978"/>
    </source>
</evidence>
<feature type="signal peptide" evidence="7">
    <location>
        <begin position="1"/>
        <end position="19"/>
    </location>
</feature>
<name>A0A225WWB1_9STRA</name>
<comment type="subcellular location">
    <subcellularLocation>
        <location evidence="1">Secreted</location>
    </subcellularLocation>
</comment>
<evidence type="ECO:0000313" key="9">
    <source>
        <dbReference type="Proteomes" id="UP000198211"/>
    </source>
</evidence>
<dbReference type="STRING" id="4795.A0A225WWB1"/>
<dbReference type="OrthoDB" id="127657at2759"/>
<gene>
    <name evidence="8" type="ORF">PHMEG_0003437</name>
</gene>
<feature type="region of interest" description="Disordered" evidence="6">
    <location>
        <begin position="239"/>
        <end position="267"/>
    </location>
</feature>
<organism evidence="8 9">
    <name type="scientific">Phytophthora megakarya</name>
    <dbReference type="NCBI Taxonomy" id="4795"/>
    <lineage>
        <taxon>Eukaryota</taxon>
        <taxon>Sar</taxon>
        <taxon>Stramenopiles</taxon>
        <taxon>Oomycota</taxon>
        <taxon>Peronosporomycetes</taxon>
        <taxon>Peronosporales</taxon>
        <taxon>Peronosporaceae</taxon>
        <taxon>Phytophthora</taxon>
    </lineage>
</organism>
<comment type="caution">
    <text evidence="8">The sequence shown here is derived from an EMBL/GenBank/DDBJ whole genome shotgun (WGS) entry which is preliminary data.</text>
</comment>
<evidence type="ECO:0000256" key="2">
    <source>
        <dbReference type="ARBA" id="ARBA00009544"/>
    </source>
</evidence>
<dbReference type="Pfam" id="PF00964">
    <property type="entry name" value="Elicitin"/>
    <property type="match status" value="3"/>
</dbReference>
<evidence type="ECO:0000313" key="8">
    <source>
        <dbReference type="EMBL" id="OWZ21946.1"/>
    </source>
</evidence>
<keyword evidence="7" id="KW-0732">Signal</keyword>
<dbReference type="EMBL" id="NBNE01000175">
    <property type="protein sequence ID" value="OWZ21946.1"/>
    <property type="molecule type" value="Genomic_DNA"/>
</dbReference>
<dbReference type="AlphaFoldDB" id="A0A225WWB1"/>
<protein>
    <submittedName>
        <fullName evidence="8">Elicitin</fullName>
    </submittedName>
</protein>
<reference evidence="9" key="1">
    <citation type="submission" date="2017-03" db="EMBL/GenBank/DDBJ databases">
        <title>Phytopthora megakarya and P. palmivora, two closely related causual agents of cacao black pod achieved similar genome size and gene model numbers by different mechanisms.</title>
        <authorList>
            <person name="Ali S."/>
            <person name="Shao J."/>
            <person name="Larry D.J."/>
            <person name="Kronmiller B."/>
            <person name="Shen D."/>
            <person name="Strem M.D."/>
            <person name="Melnick R.L."/>
            <person name="Guiltinan M.J."/>
            <person name="Tyler B.M."/>
            <person name="Meinhardt L.W."/>
            <person name="Bailey B.A."/>
        </authorList>
    </citation>
    <scope>NUCLEOTIDE SEQUENCE [LARGE SCALE GENOMIC DNA]</scope>
    <source>
        <strain evidence="9">zdho120</strain>
    </source>
</reference>
<keyword evidence="9" id="KW-1185">Reference proteome</keyword>
<proteinExistence type="inferred from homology"/>
<dbReference type="GO" id="GO:0005576">
    <property type="term" value="C:extracellular region"/>
    <property type="evidence" value="ECO:0007669"/>
    <property type="project" value="UniProtKB-SubCell"/>
</dbReference>
<accession>A0A225WWB1</accession>
<evidence type="ECO:0000256" key="5">
    <source>
        <dbReference type="ARBA" id="ARBA00023157"/>
    </source>
</evidence>
<feature type="compositionally biased region" description="Low complexity" evidence="6">
    <location>
        <begin position="420"/>
        <end position="440"/>
    </location>
</feature>